<accession>A0ABT6XMN4</accession>
<protein>
    <submittedName>
        <fullName evidence="1">Uncharacterized protein</fullName>
    </submittedName>
</protein>
<evidence type="ECO:0000313" key="1">
    <source>
        <dbReference type="EMBL" id="MDI9256347.1"/>
    </source>
</evidence>
<keyword evidence="2" id="KW-1185">Reference proteome</keyword>
<proteinExistence type="predicted"/>
<reference evidence="1 2" key="1">
    <citation type="submission" date="2023-05" db="EMBL/GenBank/DDBJ databases">
        <title>Flavobacterium sedimenti sp. nov., isolated from the sediment.</title>
        <authorList>
            <person name="Wu N."/>
        </authorList>
    </citation>
    <scope>NUCLEOTIDE SEQUENCE [LARGE SCALE GENOMIC DNA]</scope>
    <source>
        <strain evidence="1 2">YZ-48</strain>
    </source>
</reference>
<dbReference type="Proteomes" id="UP001230035">
    <property type="component" value="Unassembled WGS sequence"/>
</dbReference>
<sequence length="62" mass="7471">MIKLKMTQWQLIDEYILIINKKSKLSRAQRDLIENKIGQLVKEKRISVQMLQKKQQAFNQNQ</sequence>
<organism evidence="1 2">
    <name type="scientific">Flavobacterium sedimenticola</name>
    <dbReference type="NCBI Taxonomy" id="3043286"/>
    <lineage>
        <taxon>Bacteria</taxon>
        <taxon>Pseudomonadati</taxon>
        <taxon>Bacteroidota</taxon>
        <taxon>Flavobacteriia</taxon>
        <taxon>Flavobacteriales</taxon>
        <taxon>Flavobacteriaceae</taxon>
        <taxon>Flavobacterium</taxon>
    </lineage>
</organism>
<evidence type="ECO:0000313" key="2">
    <source>
        <dbReference type="Proteomes" id="UP001230035"/>
    </source>
</evidence>
<gene>
    <name evidence="1" type="ORF">QHT84_02845</name>
</gene>
<name>A0ABT6XMN4_9FLAO</name>
<dbReference type="EMBL" id="JASGBP010000001">
    <property type="protein sequence ID" value="MDI9256347.1"/>
    <property type="molecule type" value="Genomic_DNA"/>
</dbReference>
<comment type="caution">
    <text evidence="1">The sequence shown here is derived from an EMBL/GenBank/DDBJ whole genome shotgun (WGS) entry which is preliminary data.</text>
</comment>
<dbReference type="RefSeq" id="WP_283238026.1">
    <property type="nucleotide sequence ID" value="NZ_JASGBP010000001.1"/>
</dbReference>